<evidence type="ECO:0000259" key="1">
    <source>
        <dbReference type="Pfam" id="PF14322"/>
    </source>
</evidence>
<dbReference type="EMBL" id="FMZH01000003">
    <property type="protein sequence ID" value="SDC91900.1"/>
    <property type="molecule type" value="Genomic_DNA"/>
</dbReference>
<keyword evidence="3" id="KW-1185">Reference proteome</keyword>
<evidence type="ECO:0000313" key="2">
    <source>
        <dbReference type="EMBL" id="SDC91900.1"/>
    </source>
</evidence>
<dbReference type="InterPro" id="IPR011990">
    <property type="entry name" value="TPR-like_helical_dom_sf"/>
</dbReference>
<feature type="domain" description="SusD-like N-terminal" evidence="1">
    <location>
        <begin position="24"/>
        <end position="211"/>
    </location>
</feature>
<dbReference type="RefSeq" id="WP_090767425.1">
    <property type="nucleotide sequence ID" value="NZ_FMZH01000003.1"/>
</dbReference>
<dbReference type="Pfam" id="PF14322">
    <property type="entry name" value="SusD-like_3"/>
    <property type="match status" value="1"/>
</dbReference>
<evidence type="ECO:0000313" key="3">
    <source>
        <dbReference type="Proteomes" id="UP000199455"/>
    </source>
</evidence>
<gene>
    <name evidence="2" type="ORF">SAMN04488024_103346</name>
</gene>
<reference evidence="3" key="1">
    <citation type="submission" date="2016-10" db="EMBL/GenBank/DDBJ databases">
        <authorList>
            <person name="Varghese N."/>
            <person name="Submissions S."/>
        </authorList>
    </citation>
    <scope>NUCLEOTIDE SEQUENCE [LARGE SCALE GENOMIC DNA]</scope>
    <source>
        <strain evidence="3">DSM 18609</strain>
    </source>
</reference>
<dbReference type="STRING" id="390242.SAMN04488024_103346"/>
<protein>
    <submittedName>
        <fullName evidence="2">Starch-binding associating with outer membrane</fullName>
    </submittedName>
</protein>
<sequence>MKKNNIKLFVTAVALSLLFGGCKKFLDVQPEDKVLETQVFSSKSGINTALNGLYINLSKGDLYGENLTLSTLDILAQRYNIASTHDLYKIASYAYADKPAITKFDAIWTQAYSNILNINSFLENLEKYSGVLDAKTESLYKGEAIAMRALLHFDMLRIYGPRYSTADSTKQSIPYYENSQSKINPLLPANQAMQKVLTDLLKAETLLKDDIITTTVGVNPPVANGDVDFANNARNYRLNYYAVKGLQARAYLYRGDKVSALAAAKVVIQQADKFKWTTTTNALSEKVNPDRVFTTEMILGIMNTQLYNNYLNLFDPAVSDPKILAPAAARLSAVFESNESDYRYNLNWQIPSTGIKSFRTFYKYADVVDKTKAFRFTIPLLKISEIYYIAAECEPVAADGINQLNIVRFNRGLTNLAATVNVNTELQKEYQKEFFGEGQLFYYYKRRNVTSVGNGTGSGNITIVPVVPLPLSESQYR</sequence>
<dbReference type="PROSITE" id="PS51257">
    <property type="entry name" value="PROKAR_LIPOPROTEIN"/>
    <property type="match status" value="1"/>
</dbReference>
<dbReference type="InterPro" id="IPR033985">
    <property type="entry name" value="SusD-like_N"/>
</dbReference>
<accession>A0A1G6QHE9</accession>
<proteinExistence type="predicted"/>
<dbReference type="SUPFAM" id="SSF48452">
    <property type="entry name" value="TPR-like"/>
    <property type="match status" value="1"/>
</dbReference>
<dbReference type="Proteomes" id="UP000199455">
    <property type="component" value="Unassembled WGS sequence"/>
</dbReference>
<dbReference type="Gene3D" id="1.25.40.390">
    <property type="match status" value="1"/>
</dbReference>
<name>A0A1G6QHE9_9SPHI</name>
<organism evidence="2 3">
    <name type="scientific">Pedobacter soli</name>
    <dbReference type="NCBI Taxonomy" id="390242"/>
    <lineage>
        <taxon>Bacteria</taxon>
        <taxon>Pseudomonadati</taxon>
        <taxon>Bacteroidota</taxon>
        <taxon>Sphingobacteriia</taxon>
        <taxon>Sphingobacteriales</taxon>
        <taxon>Sphingobacteriaceae</taxon>
        <taxon>Pedobacter</taxon>
    </lineage>
</organism>
<dbReference type="AlphaFoldDB" id="A0A1G6QHE9"/>